<proteinExistence type="predicted"/>
<dbReference type="AlphaFoldDB" id="A0A094YXY9"/>
<reference evidence="1 2" key="1">
    <citation type="submission" date="2014-06" db="EMBL/GenBank/DDBJ databases">
        <title>Functional and comparative genomic analyses of the Drosophila gut microbiota identify candidate symbiosis factors.</title>
        <authorList>
            <person name="Newell P.D."/>
            <person name="Chaston J.M."/>
            <person name="Douglas A.E."/>
        </authorList>
    </citation>
    <scope>NUCLEOTIDE SEQUENCE [LARGE SCALE GENOMIC DNA]</scope>
    <source>
        <strain evidence="1 2">DmCS_006</strain>
    </source>
</reference>
<organism evidence="1 2">
    <name type="scientific">Acetobacter tropicalis</name>
    <dbReference type="NCBI Taxonomy" id="104102"/>
    <lineage>
        <taxon>Bacteria</taxon>
        <taxon>Pseudomonadati</taxon>
        <taxon>Pseudomonadota</taxon>
        <taxon>Alphaproteobacteria</taxon>
        <taxon>Acetobacterales</taxon>
        <taxon>Acetobacteraceae</taxon>
        <taxon>Acetobacter</taxon>
    </lineage>
</organism>
<evidence type="ECO:0000313" key="2">
    <source>
        <dbReference type="Proteomes" id="UP000029448"/>
    </source>
</evidence>
<gene>
    <name evidence="1" type="ORF">AtDm6_0764</name>
</gene>
<evidence type="ECO:0000313" key="1">
    <source>
        <dbReference type="EMBL" id="KGB25569.1"/>
    </source>
</evidence>
<dbReference type="EMBL" id="JOKM01000018">
    <property type="protein sequence ID" value="KGB25569.1"/>
    <property type="molecule type" value="Genomic_DNA"/>
</dbReference>
<name>A0A094YXY9_9PROT</name>
<comment type="caution">
    <text evidence="1">The sequence shown here is derived from an EMBL/GenBank/DDBJ whole genome shotgun (WGS) entry which is preliminary data.</text>
</comment>
<protein>
    <submittedName>
        <fullName evidence="1">Uncharacterized protein</fullName>
    </submittedName>
</protein>
<sequence length="42" mass="4934">MDGGQERPLWLDNGMENERDEYFITGKEYLCSFLNAGRDCLF</sequence>
<keyword evidence="2" id="KW-1185">Reference proteome</keyword>
<dbReference type="Proteomes" id="UP000029448">
    <property type="component" value="Unassembled WGS sequence"/>
</dbReference>
<accession>A0A094YXY9</accession>